<name>A0A814BYY3_9BILA</name>
<feature type="binding site" evidence="4">
    <location>
        <position position="42"/>
    </location>
    <ligand>
        <name>Mg(2+)</name>
        <dbReference type="ChEBI" id="CHEBI:18420"/>
    </ligand>
</feature>
<keyword evidence="4" id="KW-0460">Magnesium</keyword>
<dbReference type="NCBIfam" id="TIGR01460">
    <property type="entry name" value="HAD-SF-IIA"/>
    <property type="match status" value="1"/>
</dbReference>
<comment type="caution">
    <text evidence="5">The sequence shown here is derived from an EMBL/GenBank/DDBJ whole genome shotgun (WGS) entry which is preliminary data.</text>
</comment>
<evidence type="ECO:0008006" key="7">
    <source>
        <dbReference type="Google" id="ProtNLM"/>
    </source>
</evidence>
<feature type="active site" description="Nucleophile" evidence="2">
    <location>
        <position position="42"/>
    </location>
</feature>
<dbReference type="PIRSF" id="PIRSF000915">
    <property type="entry name" value="PGP-type_phosphatase"/>
    <property type="match status" value="1"/>
</dbReference>
<evidence type="ECO:0000313" key="6">
    <source>
        <dbReference type="Proteomes" id="UP000663879"/>
    </source>
</evidence>
<gene>
    <name evidence="5" type="ORF">OXX778_LOCUS13024</name>
</gene>
<keyword evidence="4" id="KW-0479">Metal-binding</keyword>
<dbReference type="AlphaFoldDB" id="A0A814BYY3"/>
<keyword evidence="1" id="KW-0378">Hydrolase</keyword>
<dbReference type="Pfam" id="PF13344">
    <property type="entry name" value="Hydrolase_6"/>
    <property type="match status" value="1"/>
</dbReference>
<dbReference type="GO" id="GO:0005737">
    <property type="term" value="C:cytoplasm"/>
    <property type="evidence" value="ECO:0007669"/>
    <property type="project" value="TreeGrafter"/>
</dbReference>
<comment type="cofactor">
    <cofactor evidence="4">
        <name>Mg(2+)</name>
        <dbReference type="ChEBI" id="CHEBI:18420"/>
    </cofactor>
    <text evidence="4">Divalent metal ions. Mg(2+) is the most effective.</text>
</comment>
<dbReference type="OrthoDB" id="413953at2759"/>
<keyword evidence="6" id="KW-1185">Reference proteome</keyword>
<dbReference type="InterPro" id="IPR006357">
    <property type="entry name" value="HAD-SF_hydro_IIA"/>
</dbReference>
<dbReference type="PANTHER" id="PTHR19288:SF93">
    <property type="entry name" value="FI11325P-RELATED"/>
    <property type="match status" value="1"/>
</dbReference>
<feature type="active site" description="Proton donor" evidence="2">
    <location>
        <position position="44"/>
    </location>
</feature>
<evidence type="ECO:0000256" key="4">
    <source>
        <dbReference type="PIRSR" id="PIRSR000915-3"/>
    </source>
</evidence>
<protein>
    <recommendedName>
        <fullName evidence="7">Phosphoglycolate phosphatase</fullName>
    </recommendedName>
</protein>
<evidence type="ECO:0000313" key="5">
    <source>
        <dbReference type="EMBL" id="CAF0933244.1"/>
    </source>
</evidence>
<dbReference type="EMBL" id="CAJNOC010002440">
    <property type="protein sequence ID" value="CAF0933244.1"/>
    <property type="molecule type" value="Genomic_DNA"/>
</dbReference>
<dbReference type="NCBIfam" id="TIGR01452">
    <property type="entry name" value="PGP_euk"/>
    <property type="match status" value="1"/>
</dbReference>
<sequence length="334" mass="37715">MKLFLRRLSSLRSTIMPFKQPNRLRKEHAHDLIQNVDNFLFDCDGVIWNWPKPIEGAVEFINKLKALNKKCFFITNNSTKTREMVMELLVKIGILNVTLDDIVCTSWILARYLESINFKDKVYAIGSPAIATELDRANIEHIGIGPNHHEIPDPAKFDYASLVKLDPKVKCVVVGFDHYFNYPKMVVATSYAHKNEDCLFIATNDDAQFPTGTSNIIIPGTGSFVNAMKTAIARNPIILGKPHRTMWEVLEKVHNLKAERSCMVGDRLDTDIAMAANCSLGYSLAVLSGVSDEDLILKYAKSLELGDKNHEEAKCVPDYYAENLGSFEKFIREI</sequence>
<feature type="binding site" evidence="3">
    <location>
        <position position="241"/>
    </location>
    <ligand>
        <name>substrate</name>
    </ligand>
</feature>
<evidence type="ECO:0000256" key="3">
    <source>
        <dbReference type="PIRSR" id="PIRSR000915-2"/>
    </source>
</evidence>
<dbReference type="GO" id="GO:0016791">
    <property type="term" value="F:phosphatase activity"/>
    <property type="evidence" value="ECO:0007669"/>
    <property type="project" value="InterPro"/>
</dbReference>
<organism evidence="5 6">
    <name type="scientific">Brachionus calyciflorus</name>
    <dbReference type="NCBI Taxonomy" id="104777"/>
    <lineage>
        <taxon>Eukaryota</taxon>
        <taxon>Metazoa</taxon>
        <taxon>Spiralia</taxon>
        <taxon>Gnathifera</taxon>
        <taxon>Rotifera</taxon>
        <taxon>Eurotatoria</taxon>
        <taxon>Monogononta</taxon>
        <taxon>Pseudotrocha</taxon>
        <taxon>Ploima</taxon>
        <taxon>Brachionidae</taxon>
        <taxon>Brachionus</taxon>
    </lineage>
</organism>
<feature type="binding site" evidence="4">
    <location>
        <position position="266"/>
    </location>
    <ligand>
        <name>Mg(2+)</name>
        <dbReference type="ChEBI" id="CHEBI:18420"/>
    </ligand>
</feature>
<dbReference type="Proteomes" id="UP000663879">
    <property type="component" value="Unassembled WGS sequence"/>
</dbReference>
<dbReference type="GO" id="GO:0046872">
    <property type="term" value="F:metal ion binding"/>
    <property type="evidence" value="ECO:0007669"/>
    <property type="project" value="UniProtKB-KW"/>
</dbReference>
<dbReference type="PANTHER" id="PTHR19288">
    <property type="entry name" value="4-NITROPHENYLPHOSPHATASE-RELATED"/>
    <property type="match status" value="1"/>
</dbReference>
<dbReference type="SUPFAM" id="SSF56784">
    <property type="entry name" value="HAD-like"/>
    <property type="match status" value="1"/>
</dbReference>
<accession>A0A814BYY3</accession>
<evidence type="ECO:0000256" key="1">
    <source>
        <dbReference type="ARBA" id="ARBA00022801"/>
    </source>
</evidence>
<evidence type="ECO:0000256" key="2">
    <source>
        <dbReference type="PIRSR" id="PIRSR000915-1"/>
    </source>
</evidence>
<proteinExistence type="predicted"/>
<feature type="binding site" evidence="4">
    <location>
        <position position="44"/>
    </location>
    <ligand>
        <name>Mg(2+)</name>
        <dbReference type="ChEBI" id="CHEBI:18420"/>
    </ligand>
</feature>
<dbReference type="InterPro" id="IPR006349">
    <property type="entry name" value="PGP_euk"/>
</dbReference>
<reference evidence="5" key="1">
    <citation type="submission" date="2021-02" db="EMBL/GenBank/DDBJ databases">
        <authorList>
            <person name="Nowell W R."/>
        </authorList>
    </citation>
    <scope>NUCLEOTIDE SEQUENCE</scope>
    <source>
        <strain evidence="5">Ploen Becks lab</strain>
    </source>
</reference>
<dbReference type="InterPro" id="IPR036412">
    <property type="entry name" value="HAD-like_sf"/>
</dbReference>
<dbReference type="InterPro" id="IPR023214">
    <property type="entry name" value="HAD_sf"/>
</dbReference>
<dbReference type="Gene3D" id="3.40.50.1000">
    <property type="entry name" value="HAD superfamily/HAD-like"/>
    <property type="match status" value="2"/>
</dbReference>
<dbReference type="Pfam" id="PF13242">
    <property type="entry name" value="Hydrolase_like"/>
    <property type="match status" value="1"/>
</dbReference>